<comment type="caution">
    <text evidence="1">The sequence shown here is derived from an EMBL/GenBank/DDBJ whole genome shotgun (WGS) entry which is preliminary data.</text>
</comment>
<dbReference type="EMBL" id="BARS01038025">
    <property type="protein sequence ID" value="GAG17923.1"/>
    <property type="molecule type" value="Genomic_DNA"/>
</dbReference>
<proteinExistence type="predicted"/>
<reference evidence="1" key="1">
    <citation type="journal article" date="2014" name="Front. Microbiol.">
        <title>High frequency of phylogenetically diverse reductive dehalogenase-homologous genes in deep subseafloor sedimentary metagenomes.</title>
        <authorList>
            <person name="Kawai M."/>
            <person name="Futagami T."/>
            <person name="Toyoda A."/>
            <person name="Takaki Y."/>
            <person name="Nishi S."/>
            <person name="Hori S."/>
            <person name="Arai W."/>
            <person name="Tsubouchi T."/>
            <person name="Morono Y."/>
            <person name="Uchiyama I."/>
            <person name="Ito T."/>
            <person name="Fujiyama A."/>
            <person name="Inagaki F."/>
            <person name="Takami H."/>
        </authorList>
    </citation>
    <scope>NUCLEOTIDE SEQUENCE</scope>
    <source>
        <strain evidence="1">Expedition CK06-06</strain>
    </source>
</reference>
<dbReference type="AlphaFoldDB" id="X0VZR9"/>
<name>X0VZR9_9ZZZZ</name>
<evidence type="ECO:0000313" key="1">
    <source>
        <dbReference type="EMBL" id="GAG17923.1"/>
    </source>
</evidence>
<accession>X0VZR9</accession>
<feature type="non-terminal residue" evidence="1">
    <location>
        <position position="42"/>
    </location>
</feature>
<protein>
    <submittedName>
        <fullName evidence="1">Uncharacterized protein</fullName>
    </submittedName>
</protein>
<organism evidence="1">
    <name type="scientific">marine sediment metagenome</name>
    <dbReference type="NCBI Taxonomy" id="412755"/>
    <lineage>
        <taxon>unclassified sequences</taxon>
        <taxon>metagenomes</taxon>
        <taxon>ecological metagenomes</taxon>
    </lineage>
</organism>
<gene>
    <name evidence="1" type="ORF">S01H1_58225</name>
</gene>
<sequence length="42" mass="4783">MYNDENRTIISAESKDLFNMTKPNLMKRPLSPCIVAMLLLVA</sequence>